<dbReference type="HOGENOM" id="CLU_074855_0_0_1"/>
<evidence type="ECO:0000256" key="2">
    <source>
        <dbReference type="SAM" id="Phobius"/>
    </source>
</evidence>
<keyword evidence="3" id="KW-0732">Signal</keyword>
<evidence type="ECO:0000256" key="1">
    <source>
        <dbReference type="SAM" id="MobiDB-lite"/>
    </source>
</evidence>
<evidence type="ECO:0008006" key="6">
    <source>
        <dbReference type="Google" id="ProtNLM"/>
    </source>
</evidence>
<dbReference type="GeneID" id="27321849"/>
<evidence type="ECO:0000256" key="3">
    <source>
        <dbReference type="SAM" id="SignalP"/>
    </source>
</evidence>
<feature type="chain" id="PRO_5002253268" description="Mid2 domain-containing protein" evidence="3">
    <location>
        <begin position="27"/>
        <end position="322"/>
    </location>
</feature>
<dbReference type="EMBL" id="KN847522">
    <property type="protein sequence ID" value="KIV92733.1"/>
    <property type="molecule type" value="Genomic_DNA"/>
</dbReference>
<keyword evidence="2" id="KW-1133">Transmembrane helix</keyword>
<keyword evidence="5" id="KW-1185">Reference proteome</keyword>
<feature type="signal peptide" evidence="3">
    <location>
        <begin position="1"/>
        <end position="26"/>
    </location>
</feature>
<evidence type="ECO:0000313" key="5">
    <source>
        <dbReference type="Proteomes" id="UP000054302"/>
    </source>
</evidence>
<sequence length="322" mass="34058">MRQFYSTFSVILATWSTFSTLLPVHALSNITFYSDTSCQTVIGEKNGPDDGTCTQFLTEASNFGSFRVTSLDQTCAVTIYGANPPFCSSSQLALAPFGDCVTDTTVNQFSVDCQDYSVAISNEPQIFTGEAPGTAAANDNNDSDSDSNPNGSVDNLSAGAKAGIAISAAIGGIALTALIVWLAIRNNRRKKRDMEAALVEADSSAAAPPYSELPPEEKKPPVELPPQAMVPVEAPGDDVWPGRELQGDDLRRKPSTNPKDLSCTTEKGKSEITAISTAIESSDGSNRSDDDRLRTPALSGISSEDIVSPATSVQISGRRLGF</sequence>
<dbReference type="AlphaFoldDB" id="A0A0D2A0X9"/>
<gene>
    <name evidence="4" type="ORF">PV10_04004</name>
</gene>
<dbReference type="STRING" id="212818.A0A0D2A0X9"/>
<proteinExistence type="predicted"/>
<name>A0A0D2A0X9_EXOME</name>
<accession>A0A0D2A0X9</accession>
<dbReference type="OrthoDB" id="4121197at2759"/>
<feature type="compositionally biased region" description="Polar residues" evidence="1">
    <location>
        <begin position="255"/>
        <end position="265"/>
    </location>
</feature>
<feature type="compositionally biased region" description="Low complexity" evidence="1">
    <location>
        <begin position="200"/>
        <end position="210"/>
    </location>
</feature>
<dbReference type="RefSeq" id="XP_016224307.1">
    <property type="nucleotide sequence ID" value="XM_016368519.1"/>
</dbReference>
<feature type="transmembrane region" description="Helical" evidence="2">
    <location>
        <begin position="162"/>
        <end position="184"/>
    </location>
</feature>
<dbReference type="VEuPathDB" id="FungiDB:PV10_04004"/>
<keyword evidence="2" id="KW-0472">Membrane</keyword>
<feature type="region of interest" description="Disordered" evidence="1">
    <location>
        <begin position="200"/>
        <end position="300"/>
    </location>
</feature>
<feature type="region of interest" description="Disordered" evidence="1">
    <location>
        <begin position="128"/>
        <end position="154"/>
    </location>
</feature>
<protein>
    <recommendedName>
        <fullName evidence="6">Mid2 domain-containing protein</fullName>
    </recommendedName>
</protein>
<organism evidence="4 5">
    <name type="scientific">Exophiala mesophila</name>
    <name type="common">Black yeast-like fungus</name>
    <dbReference type="NCBI Taxonomy" id="212818"/>
    <lineage>
        <taxon>Eukaryota</taxon>
        <taxon>Fungi</taxon>
        <taxon>Dikarya</taxon>
        <taxon>Ascomycota</taxon>
        <taxon>Pezizomycotina</taxon>
        <taxon>Eurotiomycetes</taxon>
        <taxon>Chaetothyriomycetidae</taxon>
        <taxon>Chaetothyriales</taxon>
        <taxon>Herpotrichiellaceae</taxon>
        <taxon>Exophiala</taxon>
    </lineage>
</organism>
<dbReference type="Proteomes" id="UP000054302">
    <property type="component" value="Unassembled WGS sequence"/>
</dbReference>
<keyword evidence="2" id="KW-0812">Transmembrane</keyword>
<evidence type="ECO:0000313" key="4">
    <source>
        <dbReference type="EMBL" id="KIV92733.1"/>
    </source>
</evidence>
<reference evidence="4 5" key="1">
    <citation type="submission" date="2015-01" db="EMBL/GenBank/DDBJ databases">
        <title>The Genome Sequence of Exophiala mesophila CBS40295.</title>
        <authorList>
            <consortium name="The Broad Institute Genomics Platform"/>
            <person name="Cuomo C."/>
            <person name="de Hoog S."/>
            <person name="Gorbushina A."/>
            <person name="Stielow B."/>
            <person name="Teixiera M."/>
            <person name="Abouelleil A."/>
            <person name="Chapman S.B."/>
            <person name="Priest M."/>
            <person name="Young S.K."/>
            <person name="Wortman J."/>
            <person name="Nusbaum C."/>
            <person name="Birren B."/>
        </authorList>
    </citation>
    <scope>NUCLEOTIDE SEQUENCE [LARGE SCALE GENOMIC DNA]</scope>
    <source>
        <strain evidence="4 5">CBS 40295</strain>
    </source>
</reference>